<comment type="similarity">
    <text evidence="2">Belongs to the amino acid-polyamine-organocation (APC) superfamily. Spore germination protein (SGP) (TC 2.A.3.9) family.</text>
</comment>
<reference evidence="9" key="1">
    <citation type="submission" date="2024-05" db="EMBL/GenBank/DDBJ databases">
        <title>Metabacillus sp. nov., isolated from the rhizosphere soil of tomato plants.</title>
        <authorList>
            <person name="Ma R."/>
        </authorList>
    </citation>
    <scope>NUCLEOTIDE SEQUENCE</scope>
    <source>
        <strain evidence="9">DBTR6</strain>
    </source>
</reference>
<feature type="transmembrane region" description="Helical" evidence="8">
    <location>
        <begin position="88"/>
        <end position="106"/>
    </location>
</feature>
<protein>
    <submittedName>
        <fullName evidence="9">Spore germination protein</fullName>
    </submittedName>
</protein>
<evidence type="ECO:0000256" key="4">
    <source>
        <dbReference type="ARBA" id="ARBA00022544"/>
    </source>
</evidence>
<accession>A0ABS7UUW2</accession>
<keyword evidence="5 8" id="KW-0812">Transmembrane</keyword>
<evidence type="ECO:0000256" key="1">
    <source>
        <dbReference type="ARBA" id="ARBA00004141"/>
    </source>
</evidence>
<dbReference type="PANTHER" id="PTHR34975">
    <property type="entry name" value="SPORE GERMINATION PROTEIN A2"/>
    <property type="match status" value="1"/>
</dbReference>
<dbReference type="PANTHER" id="PTHR34975:SF2">
    <property type="entry name" value="SPORE GERMINATION PROTEIN A2"/>
    <property type="match status" value="1"/>
</dbReference>
<dbReference type="RefSeq" id="WP_224140043.1">
    <property type="nucleotide sequence ID" value="NZ_JAIQUM010000038.1"/>
</dbReference>
<evidence type="ECO:0000256" key="6">
    <source>
        <dbReference type="ARBA" id="ARBA00022989"/>
    </source>
</evidence>
<evidence type="ECO:0000256" key="8">
    <source>
        <dbReference type="SAM" id="Phobius"/>
    </source>
</evidence>
<keyword evidence="7 8" id="KW-0472">Membrane</keyword>
<dbReference type="InterPro" id="IPR004761">
    <property type="entry name" value="Spore_GerAB"/>
</dbReference>
<comment type="caution">
    <text evidence="9">The sequence shown here is derived from an EMBL/GenBank/DDBJ whole genome shotgun (WGS) entry which is preliminary data.</text>
</comment>
<name>A0ABS7UUW2_9BACI</name>
<evidence type="ECO:0000256" key="3">
    <source>
        <dbReference type="ARBA" id="ARBA00022448"/>
    </source>
</evidence>
<gene>
    <name evidence="9" type="ORF">K9V48_16055</name>
</gene>
<evidence type="ECO:0000256" key="5">
    <source>
        <dbReference type="ARBA" id="ARBA00022692"/>
    </source>
</evidence>
<dbReference type="EMBL" id="JAIQUM010000038">
    <property type="protein sequence ID" value="MBZ5751719.1"/>
    <property type="molecule type" value="Genomic_DNA"/>
</dbReference>
<dbReference type="Proteomes" id="UP001165287">
    <property type="component" value="Unassembled WGS sequence"/>
</dbReference>
<organism evidence="9 10">
    <name type="scientific">Metabacillus rhizolycopersici</name>
    <dbReference type="NCBI Taxonomy" id="2875709"/>
    <lineage>
        <taxon>Bacteria</taxon>
        <taxon>Bacillati</taxon>
        <taxon>Bacillota</taxon>
        <taxon>Bacilli</taxon>
        <taxon>Bacillales</taxon>
        <taxon>Bacillaceae</taxon>
        <taxon>Metabacillus</taxon>
    </lineage>
</organism>
<keyword evidence="6 8" id="KW-1133">Transmembrane helix</keyword>
<keyword evidence="4" id="KW-0309">Germination</keyword>
<sequence length="107" mass="11714">MKTSASPKGKEITTGKADFTMILPYLNRSESVKKDWLSALISSGIALSYTTALNIAVLGVEAVERSTFPLLTTIGMVNLLEFIQRLDAIVVFPLLITVFFKVAIYLS</sequence>
<dbReference type="Pfam" id="PF03845">
    <property type="entry name" value="Spore_permease"/>
    <property type="match status" value="1"/>
</dbReference>
<comment type="subcellular location">
    <subcellularLocation>
        <location evidence="1">Membrane</location>
        <topology evidence="1">Multi-pass membrane protein</topology>
    </subcellularLocation>
</comment>
<proteinExistence type="inferred from homology"/>
<evidence type="ECO:0000256" key="2">
    <source>
        <dbReference type="ARBA" id="ARBA00007998"/>
    </source>
</evidence>
<keyword evidence="3" id="KW-0813">Transport</keyword>
<feature type="transmembrane region" description="Helical" evidence="8">
    <location>
        <begin position="36"/>
        <end position="60"/>
    </location>
</feature>
<evidence type="ECO:0000256" key="7">
    <source>
        <dbReference type="ARBA" id="ARBA00023136"/>
    </source>
</evidence>
<keyword evidence="10" id="KW-1185">Reference proteome</keyword>
<evidence type="ECO:0000313" key="10">
    <source>
        <dbReference type="Proteomes" id="UP001165287"/>
    </source>
</evidence>
<evidence type="ECO:0000313" key="9">
    <source>
        <dbReference type="EMBL" id="MBZ5751719.1"/>
    </source>
</evidence>